<name>A0ACB8XTI8_ARCLA</name>
<accession>A0ACB8XTI8</accession>
<proteinExistence type="predicted"/>
<dbReference type="EMBL" id="CM042061">
    <property type="protein sequence ID" value="KAI3673445.1"/>
    <property type="molecule type" value="Genomic_DNA"/>
</dbReference>
<organism evidence="1 2">
    <name type="scientific">Arctium lappa</name>
    <name type="common">Greater burdock</name>
    <name type="synonym">Lappa major</name>
    <dbReference type="NCBI Taxonomy" id="4217"/>
    <lineage>
        <taxon>Eukaryota</taxon>
        <taxon>Viridiplantae</taxon>
        <taxon>Streptophyta</taxon>
        <taxon>Embryophyta</taxon>
        <taxon>Tracheophyta</taxon>
        <taxon>Spermatophyta</taxon>
        <taxon>Magnoliopsida</taxon>
        <taxon>eudicotyledons</taxon>
        <taxon>Gunneridae</taxon>
        <taxon>Pentapetalae</taxon>
        <taxon>asterids</taxon>
        <taxon>campanulids</taxon>
        <taxon>Asterales</taxon>
        <taxon>Asteraceae</taxon>
        <taxon>Carduoideae</taxon>
        <taxon>Cardueae</taxon>
        <taxon>Arctiinae</taxon>
        <taxon>Arctium</taxon>
    </lineage>
</organism>
<evidence type="ECO:0000313" key="1">
    <source>
        <dbReference type="EMBL" id="KAI3673445.1"/>
    </source>
</evidence>
<keyword evidence="2" id="KW-1185">Reference proteome</keyword>
<protein>
    <submittedName>
        <fullName evidence="1">Uncharacterized protein</fullName>
    </submittedName>
</protein>
<dbReference type="Proteomes" id="UP001055879">
    <property type="component" value="Linkage Group LG15"/>
</dbReference>
<reference evidence="2" key="1">
    <citation type="journal article" date="2022" name="Mol. Ecol. Resour.">
        <title>The genomes of chicory, endive, great burdock and yacon provide insights into Asteraceae palaeo-polyploidization history and plant inulin production.</title>
        <authorList>
            <person name="Fan W."/>
            <person name="Wang S."/>
            <person name="Wang H."/>
            <person name="Wang A."/>
            <person name="Jiang F."/>
            <person name="Liu H."/>
            <person name="Zhao H."/>
            <person name="Xu D."/>
            <person name="Zhang Y."/>
        </authorList>
    </citation>
    <scope>NUCLEOTIDE SEQUENCE [LARGE SCALE GENOMIC DNA]</scope>
    <source>
        <strain evidence="2">cv. Niubang</strain>
    </source>
</reference>
<gene>
    <name evidence="1" type="ORF">L6452_39564</name>
</gene>
<evidence type="ECO:0000313" key="2">
    <source>
        <dbReference type="Proteomes" id="UP001055879"/>
    </source>
</evidence>
<comment type="caution">
    <text evidence="1">The sequence shown here is derived from an EMBL/GenBank/DDBJ whole genome shotgun (WGS) entry which is preliminary data.</text>
</comment>
<sequence>MSSRESRKSNVSISDAIDVSEGDQFPPHSTEIGLDDALKNFEDSALINQWKEDAGDEDELKMVEILERTEKLREDGQRRRCFYQKRSITNSKMHSSDPTTSVWCPADHYDEYLRVAKTTDIQCLNFFCQCVIQSFGEQYLRKPNAIDIQRLLQMHEEKHGFPGMLGSLDCMYWEWKNCPVGWKGQYTRGDHGVPTIILEAVVSTDLWIWHAFFGIAGSRNDINVLNESNLFNNVLRGEAPQVNFIANGTQYTKGYYLTDGIYPEWATFVKSFPCPQDAKRKFFKKRQEGARKDVERAFGVLQARWSIVKGPSRMWYKEHMKIIMEACIILHNMIVEDESDIVLNWTDDDLHDDTQIFQGSTNEFQQYLQRT</sequence>
<reference evidence="1 2" key="2">
    <citation type="journal article" date="2022" name="Mol. Ecol. Resour.">
        <title>The genomes of chicory, endive, great burdock and yacon provide insights into Asteraceae paleo-polyploidization history and plant inulin production.</title>
        <authorList>
            <person name="Fan W."/>
            <person name="Wang S."/>
            <person name="Wang H."/>
            <person name="Wang A."/>
            <person name="Jiang F."/>
            <person name="Liu H."/>
            <person name="Zhao H."/>
            <person name="Xu D."/>
            <person name="Zhang Y."/>
        </authorList>
    </citation>
    <scope>NUCLEOTIDE SEQUENCE [LARGE SCALE GENOMIC DNA]</scope>
    <source>
        <strain evidence="2">cv. Niubang</strain>
    </source>
</reference>